<evidence type="ECO:0000256" key="3">
    <source>
        <dbReference type="ARBA" id="ARBA00022530"/>
    </source>
</evidence>
<keyword evidence="10" id="KW-1185">Reference proteome</keyword>
<comment type="caution">
    <text evidence="9">The sequence shown here is derived from an EMBL/GenBank/DDBJ whole genome shotgun (WGS) entry which is preliminary data.</text>
</comment>
<protein>
    <recommendedName>
        <fullName evidence="8">VWFA domain-containing protein</fullName>
    </recommendedName>
</protein>
<keyword evidence="3" id="KW-0272">Extracellular matrix</keyword>
<dbReference type="InterPro" id="IPR002035">
    <property type="entry name" value="VWF_A"/>
</dbReference>
<dbReference type="SMART" id="SM00327">
    <property type="entry name" value="VWA"/>
    <property type="match status" value="2"/>
</dbReference>
<proteinExistence type="predicted"/>
<name>A0ABD0QF11_CIRMR</name>
<evidence type="ECO:0000313" key="10">
    <source>
        <dbReference type="Proteomes" id="UP001529510"/>
    </source>
</evidence>
<dbReference type="SUPFAM" id="SSF53300">
    <property type="entry name" value="vWA-like"/>
    <property type="match status" value="2"/>
</dbReference>
<keyword evidence="5" id="KW-0677">Repeat</keyword>
<dbReference type="AlphaFoldDB" id="A0ABD0QF11"/>
<keyword evidence="4" id="KW-0732">Signal</keyword>
<gene>
    <name evidence="9" type="ORF">M9458_019989</name>
</gene>
<dbReference type="GO" id="GO:0007155">
    <property type="term" value="P:cell adhesion"/>
    <property type="evidence" value="ECO:0007669"/>
    <property type="project" value="UniProtKB-KW"/>
</dbReference>
<evidence type="ECO:0000256" key="7">
    <source>
        <dbReference type="ARBA" id="ARBA00023119"/>
    </source>
</evidence>
<sequence length="322" mass="35309">DIIFLVDSSMGTIIINAVREFIKRFIDTMPIGPDQVQVGVAMFSTTPKMEINLNSFNSKESLTSALTRIKPKPSADVNIGAALDFVRTSMLTAESGSRIQDQVPQLVLLLTSKKSKDSVQQPADALRRKGVLTLAAGYKAADEAELKEIAFDDSLVFMLKDFRALLRNPKEIISPLTTLSGVVVTEDVRPERVRIGLMQFAERQRTEFFLNTYNTKQDVLSAIARLKLTGGRALNTGAALQFALANHFQPTAGSRRKEGIQQVLVLITGGPSQDEVKRIADRVALAGVLTFAVGAGQVEDRFLKAVAFVENLAYYRSNFADL</sequence>
<evidence type="ECO:0000256" key="6">
    <source>
        <dbReference type="ARBA" id="ARBA00022889"/>
    </source>
</evidence>
<accession>A0ABD0QF11</accession>
<dbReference type="InterPro" id="IPR050525">
    <property type="entry name" value="ECM_Assembly_Org"/>
</dbReference>
<evidence type="ECO:0000256" key="2">
    <source>
        <dbReference type="ARBA" id="ARBA00022525"/>
    </source>
</evidence>
<dbReference type="PANTHER" id="PTHR24020">
    <property type="entry name" value="COLLAGEN ALPHA"/>
    <property type="match status" value="1"/>
</dbReference>
<comment type="subcellular location">
    <subcellularLocation>
        <location evidence="1">Secreted</location>
        <location evidence="1">Extracellular space</location>
        <location evidence="1">Extracellular matrix</location>
    </subcellularLocation>
</comment>
<feature type="domain" description="VWFA" evidence="8">
    <location>
        <begin position="179"/>
        <end position="322"/>
    </location>
</feature>
<keyword evidence="2" id="KW-0964">Secreted</keyword>
<dbReference type="FunFam" id="3.40.50.410:FF:000003">
    <property type="entry name" value="Collagen type VI alpha 3 chain"/>
    <property type="match status" value="1"/>
</dbReference>
<dbReference type="Proteomes" id="UP001529510">
    <property type="component" value="Unassembled WGS sequence"/>
</dbReference>
<dbReference type="GO" id="GO:0005581">
    <property type="term" value="C:collagen trimer"/>
    <property type="evidence" value="ECO:0007669"/>
    <property type="project" value="UniProtKB-KW"/>
</dbReference>
<dbReference type="PANTHER" id="PTHR24020:SF13">
    <property type="entry name" value="COLLAGEN ALPHA-3(VI) CHAIN"/>
    <property type="match status" value="1"/>
</dbReference>
<dbReference type="InterPro" id="IPR036465">
    <property type="entry name" value="vWFA_dom_sf"/>
</dbReference>
<dbReference type="PROSITE" id="PS50234">
    <property type="entry name" value="VWFA"/>
    <property type="match status" value="2"/>
</dbReference>
<dbReference type="Gene3D" id="3.40.50.410">
    <property type="entry name" value="von Willebrand factor, type A domain"/>
    <property type="match status" value="2"/>
</dbReference>
<evidence type="ECO:0000256" key="5">
    <source>
        <dbReference type="ARBA" id="ARBA00022737"/>
    </source>
</evidence>
<evidence type="ECO:0000259" key="8">
    <source>
        <dbReference type="PROSITE" id="PS50234"/>
    </source>
</evidence>
<evidence type="ECO:0000313" key="9">
    <source>
        <dbReference type="EMBL" id="KAL0184293.1"/>
    </source>
</evidence>
<feature type="non-terminal residue" evidence="9">
    <location>
        <position position="1"/>
    </location>
</feature>
<reference evidence="9 10" key="1">
    <citation type="submission" date="2024-05" db="EMBL/GenBank/DDBJ databases">
        <title>Genome sequencing and assembly of Indian major carp, Cirrhinus mrigala (Hamilton, 1822).</title>
        <authorList>
            <person name="Mohindra V."/>
            <person name="Chowdhury L.M."/>
            <person name="Lal K."/>
            <person name="Jena J.K."/>
        </authorList>
    </citation>
    <scope>NUCLEOTIDE SEQUENCE [LARGE SCALE GENOMIC DNA]</scope>
    <source>
        <strain evidence="9">CM1030</strain>
        <tissue evidence="9">Blood</tissue>
    </source>
</reference>
<feature type="domain" description="VWFA" evidence="8">
    <location>
        <begin position="1"/>
        <end position="176"/>
    </location>
</feature>
<keyword evidence="7" id="KW-0176">Collagen</keyword>
<evidence type="ECO:0000256" key="4">
    <source>
        <dbReference type="ARBA" id="ARBA00022729"/>
    </source>
</evidence>
<organism evidence="9 10">
    <name type="scientific">Cirrhinus mrigala</name>
    <name type="common">Mrigala</name>
    <dbReference type="NCBI Taxonomy" id="683832"/>
    <lineage>
        <taxon>Eukaryota</taxon>
        <taxon>Metazoa</taxon>
        <taxon>Chordata</taxon>
        <taxon>Craniata</taxon>
        <taxon>Vertebrata</taxon>
        <taxon>Euteleostomi</taxon>
        <taxon>Actinopterygii</taxon>
        <taxon>Neopterygii</taxon>
        <taxon>Teleostei</taxon>
        <taxon>Ostariophysi</taxon>
        <taxon>Cypriniformes</taxon>
        <taxon>Cyprinidae</taxon>
        <taxon>Labeoninae</taxon>
        <taxon>Labeonini</taxon>
        <taxon>Cirrhinus</taxon>
    </lineage>
</organism>
<dbReference type="Pfam" id="PF00092">
    <property type="entry name" value="VWA"/>
    <property type="match status" value="2"/>
</dbReference>
<dbReference type="EMBL" id="JAMKFB020000009">
    <property type="protein sequence ID" value="KAL0184293.1"/>
    <property type="molecule type" value="Genomic_DNA"/>
</dbReference>
<evidence type="ECO:0000256" key="1">
    <source>
        <dbReference type="ARBA" id="ARBA00004498"/>
    </source>
</evidence>
<feature type="non-terminal residue" evidence="9">
    <location>
        <position position="322"/>
    </location>
</feature>
<keyword evidence="6" id="KW-0130">Cell adhesion</keyword>